<feature type="signal peptide" evidence="2">
    <location>
        <begin position="1"/>
        <end position="32"/>
    </location>
</feature>
<organism evidence="3 4">
    <name type="scientific">Xanthomonas graminis pv. phlei</name>
    <dbReference type="NCBI Taxonomy" id="487906"/>
    <lineage>
        <taxon>Bacteria</taxon>
        <taxon>Pseudomonadati</taxon>
        <taxon>Pseudomonadota</taxon>
        <taxon>Gammaproteobacteria</taxon>
        <taxon>Lysobacterales</taxon>
        <taxon>Lysobacteraceae</taxon>
        <taxon>Xanthomonas</taxon>
        <taxon>Xanthomonas translucens group</taxon>
        <taxon>Xanthomonas graminis</taxon>
    </lineage>
</organism>
<keyword evidence="1" id="KW-0175">Coiled coil</keyword>
<gene>
    <name evidence="3" type="ORF">XTPLMG730_3474</name>
</gene>
<evidence type="ECO:0000313" key="3">
    <source>
        <dbReference type="EMBL" id="CTP92384.1"/>
    </source>
</evidence>
<name>A0A0K3A783_9XANT</name>
<feature type="coiled-coil region" evidence="1">
    <location>
        <begin position="46"/>
        <end position="80"/>
    </location>
</feature>
<evidence type="ECO:0000256" key="1">
    <source>
        <dbReference type="SAM" id="Coils"/>
    </source>
</evidence>
<dbReference type="Proteomes" id="UP000045978">
    <property type="component" value="Unassembled WGS sequence"/>
</dbReference>
<dbReference type="RefSeq" id="WP_186008226.1">
    <property type="nucleotide sequence ID" value="NZ_CP076251.1"/>
</dbReference>
<reference evidence="3 4" key="1">
    <citation type="submission" date="2015-07" db="EMBL/GenBank/DDBJ databases">
        <authorList>
            <person name="Noorani M."/>
        </authorList>
    </citation>
    <scope>NUCLEOTIDE SEQUENCE [LARGE SCALE GENOMIC DNA]</scope>
    <source>
        <strain evidence="3">LMG730</strain>
    </source>
</reference>
<dbReference type="EMBL" id="CXOJ01000095">
    <property type="protein sequence ID" value="CTP92384.1"/>
    <property type="molecule type" value="Genomic_DNA"/>
</dbReference>
<proteinExistence type="predicted"/>
<feature type="chain" id="PRO_5005493410" description="Type IV secretion system protein VirB5" evidence="2">
    <location>
        <begin position="33"/>
        <end position="254"/>
    </location>
</feature>
<dbReference type="AlphaFoldDB" id="A0A0K3A783"/>
<evidence type="ECO:0008006" key="5">
    <source>
        <dbReference type="Google" id="ProtNLM"/>
    </source>
</evidence>
<keyword evidence="2" id="KW-0732">Signal</keyword>
<evidence type="ECO:0000256" key="2">
    <source>
        <dbReference type="SAM" id="SignalP"/>
    </source>
</evidence>
<evidence type="ECO:0000313" key="4">
    <source>
        <dbReference type="Proteomes" id="UP000045978"/>
    </source>
</evidence>
<accession>A0A0K3A783</accession>
<sequence>MTEPTRRSRKPLSRLATGLLLAAGFCASQANAQWIVHDPTSLGETLKEYAEDAKRWTDTLKQYKDQIEHYQQQLIKLQSLNLTGSTMEDNFTERANDYGMEDACPGSSGSSLTGLMNGFKNLLPNMQGNLVEEQLKVCQQLVLNDNQRYNESVRMLKRLIQRNKDFQEKIQAQRNSVGTSQGALAANDNEVSRFLAQNSMDIDYWQARMKAYDSRELTFKNDQARLTKRALDGSRSIFGQVVQAAALKAALSVN</sequence>
<protein>
    <recommendedName>
        <fullName evidence="5">Type IV secretion system protein VirB5</fullName>
    </recommendedName>
</protein>